<sequence>MRTNVYLSELLDAHEFVSAGTPFEHAAYVSRETGRIFWDTEDLGLGEELPEDVKDGTLYACVPHKHDLDLGQRLVFRFIEANAPEAYEQVRGYFSRRGAYARFKDLLERRGLLEAWYSYEQQACEAALREWAESENLELVAGQRAGD</sequence>
<dbReference type="Proteomes" id="UP000622707">
    <property type="component" value="Unassembled WGS sequence"/>
</dbReference>
<evidence type="ECO:0000313" key="2">
    <source>
        <dbReference type="Proteomes" id="UP000622707"/>
    </source>
</evidence>
<accession>A0ABS1JLF4</accession>
<comment type="caution">
    <text evidence="1">The sequence shown here is derived from an EMBL/GenBank/DDBJ whole genome shotgun (WGS) entry which is preliminary data.</text>
</comment>
<protein>
    <recommendedName>
        <fullName evidence="3">DUF4265 domain-containing protein</fullName>
    </recommendedName>
</protein>
<name>A0ABS1JLF4_9BURK</name>
<dbReference type="EMBL" id="JAEQND010000004">
    <property type="protein sequence ID" value="MBL0425062.1"/>
    <property type="molecule type" value="Genomic_DNA"/>
</dbReference>
<reference evidence="1 2" key="1">
    <citation type="journal article" date="2017" name="Int. J. Syst. Evol. Microbiol.">
        <title>Ramlibacter alkalitolerans sp. nov., alkali-tolerant bacterium isolated from soil of ginseng.</title>
        <authorList>
            <person name="Lee D.H."/>
            <person name="Cha C.J."/>
        </authorList>
    </citation>
    <scope>NUCLEOTIDE SEQUENCE [LARGE SCALE GENOMIC DNA]</scope>
    <source>
        <strain evidence="1 2">KACC 19305</strain>
    </source>
</reference>
<keyword evidence="2" id="KW-1185">Reference proteome</keyword>
<dbReference type="RefSeq" id="WP_201688310.1">
    <property type="nucleotide sequence ID" value="NZ_JAEQND010000004.1"/>
</dbReference>
<gene>
    <name evidence="1" type="ORF">JI746_08080</name>
</gene>
<evidence type="ECO:0008006" key="3">
    <source>
        <dbReference type="Google" id="ProtNLM"/>
    </source>
</evidence>
<organism evidence="1 2">
    <name type="scientific">Ramlibacter alkalitolerans</name>
    <dbReference type="NCBI Taxonomy" id="2039631"/>
    <lineage>
        <taxon>Bacteria</taxon>
        <taxon>Pseudomonadati</taxon>
        <taxon>Pseudomonadota</taxon>
        <taxon>Betaproteobacteria</taxon>
        <taxon>Burkholderiales</taxon>
        <taxon>Comamonadaceae</taxon>
        <taxon>Ramlibacter</taxon>
    </lineage>
</organism>
<evidence type="ECO:0000313" key="1">
    <source>
        <dbReference type="EMBL" id="MBL0425062.1"/>
    </source>
</evidence>
<proteinExistence type="predicted"/>